<accession>A0A316ZGZ0</accession>
<dbReference type="STRING" id="58919.A0A316ZGZ0"/>
<keyword evidence="4" id="KW-1185">Reference proteome</keyword>
<gene>
    <name evidence="3" type="ORF">FA09DRAFT_358359</name>
</gene>
<feature type="region of interest" description="Disordered" evidence="1">
    <location>
        <begin position="560"/>
        <end position="590"/>
    </location>
</feature>
<evidence type="ECO:0000313" key="4">
    <source>
        <dbReference type="Proteomes" id="UP000245946"/>
    </source>
</evidence>
<organism evidence="3 4">
    <name type="scientific">Tilletiopsis washingtonensis</name>
    <dbReference type="NCBI Taxonomy" id="58919"/>
    <lineage>
        <taxon>Eukaryota</taxon>
        <taxon>Fungi</taxon>
        <taxon>Dikarya</taxon>
        <taxon>Basidiomycota</taxon>
        <taxon>Ustilaginomycotina</taxon>
        <taxon>Exobasidiomycetes</taxon>
        <taxon>Entylomatales</taxon>
        <taxon>Entylomatales incertae sedis</taxon>
        <taxon>Tilletiopsis</taxon>
    </lineage>
</organism>
<evidence type="ECO:0000256" key="1">
    <source>
        <dbReference type="SAM" id="MobiDB-lite"/>
    </source>
</evidence>
<feature type="region of interest" description="Disordered" evidence="1">
    <location>
        <begin position="1"/>
        <end position="26"/>
    </location>
</feature>
<feature type="region of interest" description="Disordered" evidence="1">
    <location>
        <begin position="456"/>
        <end position="489"/>
    </location>
</feature>
<dbReference type="OrthoDB" id="441812at2759"/>
<evidence type="ECO:0000313" key="3">
    <source>
        <dbReference type="EMBL" id="PWO01021.1"/>
    </source>
</evidence>
<dbReference type="PROSITE" id="PS50280">
    <property type="entry name" value="SET"/>
    <property type="match status" value="1"/>
</dbReference>
<dbReference type="AlphaFoldDB" id="A0A316ZGZ0"/>
<dbReference type="GO" id="GO:0005634">
    <property type="term" value="C:nucleus"/>
    <property type="evidence" value="ECO:0007669"/>
    <property type="project" value="TreeGrafter"/>
</dbReference>
<dbReference type="PANTHER" id="PTHR13271">
    <property type="entry name" value="UNCHARACTERIZED PUTATIVE METHYLTRANSFERASE"/>
    <property type="match status" value="1"/>
</dbReference>
<dbReference type="Proteomes" id="UP000245946">
    <property type="component" value="Unassembled WGS sequence"/>
</dbReference>
<sequence length="763" mass="81703">MEQVGESSRSGAASAGTGAASVRASQSDDASRLARLRAWAAARHIWVHEGADIRVVGGTAALGSAASQGDHAQEEKAAEEATAADGAGFGVFASAREGTEGTAIGLRQVVVLTPKRAILSARTSSIAPHLPANILFTSNSTAGLLLALVLLHEYLLGTAGPWWDYLQSLPHALAFPAAPPHAGPEAPPQLRQMPGVPGSWGVPIPLLWSAHSDEWRWIAGAESARMVQRANADPRGKIEGNGMSLQRIHDYFAHTALPVLRKSQAQLFAGAAPGVAKQLRAEFERAYSIVSSRAFVVDMYHGLALVPIADMFNHVEGNNMQFEADDVVCDECGALGACPHSNDPLPSEAYGRPSSYLPATHGPNSASWQPPPELRGVDTADMVARVPIAPGDELFNSYGYLSNATLLTTYGFALAEETEWERFAWEWRIGDERRELADALALGEGRPDEETIIERRRSSGSASMLNESGKRRGSISVAPATPSKRSRGDATALLRRRRWLHLCASYAGLPLSTFDELLIDPPRGGARGHQFDAEEAGDVELLTLPYPSPLGALTRRALAPDADADDDSSDADSSAGEASPRAARQQQQNDTLSALVAPLSKHEGSSDARSPLFIDGEGRVSLPLWRVALLGALAEAALETSVDLDPTEAQEETARRAVWRAEAALEAPDAQLDDVRCVDKALGALHELVEGRRQGMRIARDSEEEAALRIIETEPMSPLRSAATQAFQELAALRACLSRLSEARRGTQRWLAQIAPDVQGEMK</sequence>
<reference evidence="3 4" key="1">
    <citation type="journal article" date="2018" name="Mol. Biol. Evol.">
        <title>Broad Genomic Sampling Reveals a Smut Pathogenic Ancestry of the Fungal Clade Ustilaginomycotina.</title>
        <authorList>
            <person name="Kijpornyongpan T."/>
            <person name="Mondo S.J."/>
            <person name="Barry K."/>
            <person name="Sandor L."/>
            <person name="Lee J."/>
            <person name="Lipzen A."/>
            <person name="Pangilinan J."/>
            <person name="LaButti K."/>
            <person name="Hainaut M."/>
            <person name="Henrissat B."/>
            <person name="Grigoriev I.V."/>
            <person name="Spatafora J.W."/>
            <person name="Aime M.C."/>
        </authorList>
    </citation>
    <scope>NUCLEOTIDE SEQUENCE [LARGE SCALE GENOMIC DNA]</scope>
    <source>
        <strain evidence="3 4">MCA 4186</strain>
    </source>
</reference>
<name>A0A316ZGZ0_9BASI</name>
<dbReference type="PANTHER" id="PTHR13271:SF34">
    <property type="entry name" value="N-LYSINE METHYLTRANSFERASE SETD6"/>
    <property type="match status" value="1"/>
</dbReference>
<proteinExistence type="predicted"/>
<dbReference type="CDD" id="cd10527">
    <property type="entry name" value="SET_LSMT"/>
    <property type="match status" value="1"/>
</dbReference>
<dbReference type="Gene3D" id="3.90.1410.10">
    <property type="entry name" value="set domain protein methyltransferase, domain 1"/>
    <property type="match status" value="1"/>
</dbReference>
<dbReference type="SUPFAM" id="SSF82199">
    <property type="entry name" value="SET domain"/>
    <property type="match status" value="2"/>
</dbReference>
<dbReference type="InterPro" id="IPR050600">
    <property type="entry name" value="SETD3_SETD6_MTase"/>
</dbReference>
<dbReference type="InterPro" id="IPR001214">
    <property type="entry name" value="SET_dom"/>
</dbReference>
<feature type="domain" description="SET" evidence="2">
    <location>
        <begin position="75"/>
        <end position="399"/>
    </location>
</feature>
<dbReference type="GO" id="GO:0016279">
    <property type="term" value="F:protein-lysine N-methyltransferase activity"/>
    <property type="evidence" value="ECO:0007669"/>
    <property type="project" value="TreeGrafter"/>
</dbReference>
<protein>
    <recommendedName>
        <fullName evidence="2">SET domain-containing protein</fullName>
    </recommendedName>
</protein>
<evidence type="ECO:0000259" key="2">
    <source>
        <dbReference type="PROSITE" id="PS50280"/>
    </source>
</evidence>
<dbReference type="RefSeq" id="XP_025601299.1">
    <property type="nucleotide sequence ID" value="XM_025744946.1"/>
</dbReference>
<dbReference type="EMBL" id="KZ819284">
    <property type="protein sequence ID" value="PWO01021.1"/>
    <property type="molecule type" value="Genomic_DNA"/>
</dbReference>
<dbReference type="GeneID" id="37272490"/>
<dbReference type="InterPro" id="IPR046341">
    <property type="entry name" value="SET_dom_sf"/>
</dbReference>
<feature type="compositionally biased region" description="Low complexity" evidence="1">
    <location>
        <begin position="7"/>
        <end position="26"/>
    </location>
</feature>